<keyword evidence="1" id="KW-0560">Oxidoreductase</keyword>
<protein>
    <recommendedName>
        <fullName evidence="3">Ferric reductase NAD binding domain-containing protein</fullName>
    </recommendedName>
</protein>
<reference evidence="4 5" key="1">
    <citation type="submission" date="2020-09" db="EMBL/GenBank/DDBJ databases">
        <title>De no assembly of potato wild relative species, Solanum commersonii.</title>
        <authorList>
            <person name="Cho K."/>
        </authorList>
    </citation>
    <scope>NUCLEOTIDE SEQUENCE [LARGE SCALE GENOMIC DNA]</scope>
    <source>
        <strain evidence="4">LZ3.2</strain>
        <tissue evidence="4">Leaf</tissue>
    </source>
</reference>
<keyword evidence="5" id="KW-1185">Reference proteome</keyword>
<dbReference type="GO" id="GO:0016174">
    <property type="term" value="F:NAD(P)H oxidase H2O2-forming activity"/>
    <property type="evidence" value="ECO:0007669"/>
    <property type="project" value="TreeGrafter"/>
</dbReference>
<dbReference type="EMBL" id="JACXVP010000011">
    <property type="protein sequence ID" value="KAG5575626.1"/>
    <property type="molecule type" value="Genomic_DNA"/>
</dbReference>
<dbReference type="InterPro" id="IPR039261">
    <property type="entry name" value="FNR_nucleotide-bd"/>
</dbReference>
<proteinExistence type="predicted"/>
<keyword evidence="2" id="KW-0812">Transmembrane</keyword>
<dbReference type="InterPro" id="IPR050369">
    <property type="entry name" value="RBOH/FRE"/>
</dbReference>
<name>A0A9J5WJ99_SOLCO</name>
<dbReference type="PANTHER" id="PTHR11972">
    <property type="entry name" value="NADPH OXIDASE"/>
    <property type="match status" value="1"/>
</dbReference>
<evidence type="ECO:0000256" key="1">
    <source>
        <dbReference type="ARBA" id="ARBA00023002"/>
    </source>
</evidence>
<dbReference type="PANTHER" id="PTHR11972:SF64">
    <property type="entry name" value="RESPIRATORY BURST OXIDASE HOMOLOG PROTEIN B"/>
    <property type="match status" value="1"/>
</dbReference>
<dbReference type="Proteomes" id="UP000824120">
    <property type="component" value="Chromosome 11"/>
</dbReference>
<dbReference type="OrthoDB" id="670445at2759"/>
<evidence type="ECO:0000313" key="4">
    <source>
        <dbReference type="EMBL" id="KAG5575626.1"/>
    </source>
</evidence>
<dbReference type="AlphaFoldDB" id="A0A9J5WJ99"/>
<gene>
    <name evidence="4" type="ORF">H5410_055760</name>
</gene>
<accession>A0A9J5WJ99</accession>
<sequence>MYNRSISKLLIDGLYRSHDYKKYDVVLLVCLGIGATPLICIVKDVLNNIKQQKDISDGLVESGHKGSKRKEGDALSALITLCFINLQAKSGINIVSGTRVKTHVTVNHPVDHRIG</sequence>
<evidence type="ECO:0000313" key="5">
    <source>
        <dbReference type="Proteomes" id="UP000824120"/>
    </source>
</evidence>
<comment type="caution">
    <text evidence="4">The sequence shown here is derived from an EMBL/GenBank/DDBJ whole genome shotgun (WGS) entry which is preliminary data.</text>
</comment>
<dbReference type="InterPro" id="IPR013121">
    <property type="entry name" value="Fe_red_NAD-bd_6"/>
</dbReference>
<evidence type="ECO:0000256" key="2">
    <source>
        <dbReference type="SAM" id="Phobius"/>
    </source>
</evidence>
<dbReference type="Pfam" id="PF08030">
    <property type="entry name" value="NAD_binding_6"/>
    <property type="match status" value="1"/>
</dbReference>
<dbReference type="Gene3D" id="3.40.50.80">
    <property type="entry name" value="Nucleotide-binding domain of ferredoxin-NADP reductase (FNR) module"/>
    <property type="match status" value="1"/>
</dbReference>
<feature type="transmembrane region" description="Helical" evidence="2">
    <location>
        <begin position="25"/>
        <end position="46"/>
    </location>
</feature>
<dbReference type="GO" id="GO:0005886">
    <property type="term" value="C:plasma membrane"/>
    <property type="evidence" value="ECO:0007669"/>
    <property type="project" value="TreeGrafter"/>
</dbReference>
<feature type="domain" description="Ferric reductase NAD binding" evidence="3">
    <location>
        <begin position="23"/>
        <end position="51"/>
    </location>
</feature>
<keyword evidence="2" id="KW-0472">Membrane</keyword>
<evidence type="ECO:0000259" key="3">
    <source>
        <dbReference type="Pfam" id="PF08030"/>
    </source>
</evidence>
<organism evidence="4 5">
    <name type="scientific">Solanum commersonii</name>
    <name type="common">Commerson's wild potato</name>
    <name type="synonym">Commerson's nightshade</name>
    <dbReference type="NCBI Taxonomy" id="4109"/>
    <lineage>
        <taxon>Eukaryota</taxon>
        <taxon>Viridiplantae</taxon>
        <taxon>Streptophyta</taxon>
        <taxon>Embryophyta</taxon>
        <taxon>Tracheophyta</taxon>
        <taxon>Spermatophyta</taxon>
        <taxon>Magnoliopsida</taxon>
        <taxon>eudicotyledons</taxon>
        <taxon>Gunneridae</taxon>
        <taxon>Pentapetalae</taxon>
        <taxon>asterids</taxon>
        <taxon>lamiids</taxon>
        <taxon>Solanales</taxon>
        <taxon>Solanaceae</taxon>
        <taxon>Solanoideae</taxon>
        <taxon>Solaneae</taxon>
        <taxon>Solanum</taxon>
    </lineage>
</organism>
<keyword evidence="2" id="KW-1133">Transmembrane helix</keyword>